<name>A0A8H3IR36_9LECA</name>
<sequence length="156" mass="17554">MAVPLDTVFDSNKEAFRPVRQCILRILVDILVWEEQELNELSNDVHNSERRRDSQYAEEITALLGTDKLIPTALESWKDRVDQHEYVQAGHCSTNYNPVPGLVEILFDLLPALRAARRTYCSCLQEGEDNRASALPQQSAVLPSVGSTSNPYLAPE</sequence>
<protein>
    <submittedName>
        <fullName evidence="3">Uncharacterized protein</fullName>
    </submittedName>
</protein>
<feature type="coiled-coil region" evidence="1">
    <location>
        <begin position="31"/>
        <end position="58"/>
    </location>
</feature>
<organism evidence="3 4">
    <name type="scientific">Imshaugia aleurites</name>
    <dbReference type="NCBI Taxonomy" id="172621"/>
    <lineage>
        <taxon>Eukaryota</taxon>
        <taxon>Fungi</taxon>
        <taxon>Dikarya</taxon>
        <taxon>Ascomycota</taxon>
        <taxon>Pezizomycotina</taxon>
        <taxon>Lecanoromycetes</taxon>
        <taxon>OSLEUM clade</taxon>
        <taxon>Lecanoromycetidae</taxon>
        <taxon>Lecanorales</taxon>
        <taxon>Lecanorineae</taxon>
        <taxon>Parmeliaceae</taxon>
        <taxon>Imshaugia</taxon>
    </lineage>
</organism>
<dbReference type="EMBL" id="CAJPDT010000056">
    <property type="protein sequence ID" value="CAF9930235.1"/>
    <property type="molecule type" value="Genomic_DNA"/>
</dbReference>
<dbReference type="OrthoDB" id="10482300at2759"/>
<evidence type="ECO:0000313" key="4">
    <source>
        <dbReference type="Proteomes" id="UP000664534"/>
    </source>
</evidence>
<dbReference type="AlphaFoldDB" id="A0A8H3IR36"/>
<evidence type="ECO:0000313" key="3">
    <source>
        <dbReference type="EMBL" id="CAF9930235.1"/>
    </source>
</evidence>
<keyword evidence="1" id="KW-0175">Coiled coil</keyword>
<evidence type="ECO:0000256" key="1">
    <source>
        <dbReference type="SAM" id="Coils"/>
    </source>
</evidence>
<dbReference type="Proteomes" id="UP000664534">
    <property type="component" value="Unassembled WGS sequence"/>
</dbReference>
<gene>
    <name evidence="3" type="ORF">IMSHALPRED_008124</name>
</gene>
<comment type="caution">
    <text evidence="3">The sequence shown here is derived from an EMBL/GenBank/DDBJ whole genome shotgun (WGS) entry which is preliminary data.</text>
</comment>
<feature type="region of interest" description="Disordered" evidence="2">
    <location>
        <begin position="134"/>
        <end position="156"/>
    </location>
</feature>
<proteinExistence type="predicted"/>
<evidence type="ECO:0000256" key="2">
    <source>
        <dbReference type="SAM" id="MobiDB-lite"/>
    </source>
</evidence>
<accession>A0A8H3IR36</accession>
<keyword evidence="4" id="KW-1185">Reference proteome</keyword>
<reference evidence="3" key="1">
    <citation type="submission" date="2021-03" db="EMBL/GenBank/DDBJ databases">
        <authorList>
            <person name="Tagirdzhanova G."/>
        </authorList>
    </citation>
    <scope>NUCLEOTIDE SEQUENCE</scope>
</reference>
<feature type="compositionally biased region" description="Polar residues" evidence="2">
    <location>
        <begin position="135"/>
        <end position="156"/>
    </location>
</feature>